<organism evidence="2">
    <name type="scientific">Bicosoecida sp. CB-2014</name>
    <dbReference type="NCBI Taxonomy" id="1486930"/>
    <lineage>
        <taxon>Eukaryota</taxon>
        <taxon>Sar</taxon>
        <taxon>Stramenopiles</taxon>
        <taxon>Bigyra</taxon>
        <taxon>Opalozoa</taxon>
        <taxon>Bicosoecida</taxon>
    </lineage>
</organism>
<dbReference type="GO" id="GO:0019894">
    <property type="term" value="F:kinesin binding"/>
    <property type="evidence" value="ECO:0007669"/>
    <property type="project" value="InterPro"/>
</dbReference>
<dbReference type="EMBL" id="HBFS01009906">
    <property type="protein sequence ID" value="CAD8913557.1"/>
    <property type="molecule type" value="Transcribed_RNA"/>
</dbReference>
<evidence type="ECO:0000256" key="1">
    <source>
        <dbReference type="SAM" id="MobiDB-lite"/>
    </source>
</evidence>
<evidence type="ECO:0000313" key="2">
    <source>
        <dbReference type="EMBL" id="CAD8913557.1"/>
    </source>
</evidence>
<accession>A0A7S1C9Z9</accession>
<dbReference type="GO" id="GO:0044782">
    <property type="term" value="P:cilium organization"/>
    <property type="evidence" value="ECO:0007669"/>
    <property type="project" value="TreeGrafter"/>
</dbReference>
<proteinExistence type="predicted"/>
<protein>
    <recommendedName>
        <fullName evidence="3">Calcineurin-like phosphoesterase domain-containing protein</fullName>
    </recommendedName>
</protein>
<sequence>MDGPAYMKRKVKYGSIDVDLEANSLVVNYEVEAAVLGGHGEVMKNDTKAFKKIIKLKQLNEHSNIPLLAEDVVDKCDLIHEDSLPLVERLLYELQRYQVDEGSRADSQRRIEKEARRKKKEERRARAEAKEREEAAAKEKVEVASMDNIDTYMEMMYEDDINAKVKATALILQLARNVGNLEPLIQNESLLGALSRTLKEEYKKNMDLTINIMHIFFSFSTFSQMHPVLVNFRIGDMCMRVLDLEKKRYTMRIANLEVLTKLAEAQASGNKEEEDRIRTAATEAEDEEEAAGGAGGGDDAATRAGDAAVLSCRILLVSDVHAAVKRVAALAAWCRAHVPGASTPDAGGPSWREGDGARGVAGVGSGQPFLSCVLASGDLADMPEAEQTVLESVGSGEGDAAAVVAGLEDILCRVVYVPGNHDPVSMCDLESPPQLTSHSTSAHNRAVRIAPGLSVVGFGGSVPAYQDGKQRWLGFPYTEDHMRAGLGALLRPSAAVSEAEAAAAAAASKAQSASGDATAGGGDASEADVFASEGVSLSGPTATLPHAPPGDDIILMTHCGPQDVATTMDGVKDPAKPISSGSRALREALLEPDMQARVVCNVHGHTHNAAGQAWLGGVRVINPGSLRYGANFGLLSLRRRDERSRWRVVACEFHSLP</sequence>
<dbReference type="Pfam" id="PF05804">
    <property type="entry name" value="KAP"/>
    <property type="match status" value="1"/>
</dbReference>
<dbReference type="PANTHER" id="PTHR15605:SF2">
    <property type="entry name" value="KINESIN-ASSOCIATED PROTEIN 3"/>
    <property type="match status" value="1"/>
</dbReference>
<dbReference type="GO" id="GO:0016939">
    <property type="term" value="C:kinesin II complex"/>
    <property type="evidence" value="ECO:0007669"/>
    <property type="project" value="TreeGrafter"/>
</dbReference>
<dbReference type="AlphaFoldDB" id="A0A7S1C9Z9"/>
<dbReference type="GO" id="GO:0035869">
    <property type="term" value="C:ciliary transition zone"/>
    <property type="evidence" value="ECO:0007669"/>
    <property type="project" value="TreeGrafter"/>
</dbReference>
<dbReference type="GO" id="GO:0007018">
    <property type="term" value="P:microtubule-based movement"/>
    <property type="evidence" value="ECO:0007669"/>
    <property type="project" value="TreeGrafter"/>
</dbReference>
<reference evidence="2" key="1">
    <citation type="submission" date="2021-01" db="EMBL/GenBank/DDBJ databases">
        <authorList>
            <person name="Corre E."/>
            <person name="Pelletier E."/>
            <person name="Niang G."/>
            <person name="Scheremetjew M."/>
            <person name="Finn R."/>
            <person name="Kale V."/>
            <person name="Holt S."/>
            <person name="Cochrane G."/>
            <person name="Meng A."/>
            <person name="Brown T."/>
            <person name="Cohen L."/>
        </authorList>
    </citation>
    <scope>NUCLEOTIDE SEQUENCE</scope>
    <source>
        <strain evidence="2">Ms1</strain>
    </source>
</reference>
<evidence type="ECO:0008006" key="3">
    <source>
        <dbReference type="Google" id="ProtNLM"/>
    </source>
</evidence>
<dbReference type="Gene3D" id="3.60.21.10">
    <property type="match status" value="1"/>
</dbReference>
<dbReference type="GO" id="GO:0005930">
    <property type="term" value="C:axoneme"/>
    <property type="evidence" value="ECO:0007669"/>
    <property type="project" value="TreeGrafter"/>
</dbReference>
<feature type="compositionally biased region" description="Basic and acidic residues" evidence="1">
    <location>
        <begin position="122"/>
        <end position="136"/>
    </location>
</feature>
<dbReference type="PANTHER" id="PTHR15605">
    <property type="entry name" value="KINESIN-ASSOCIATED PROTEINS"/>
    <property type="match status" value="1"/>
</dbReference>
<dbReference type="InterPro" id="IPR029052">
    <property type="entry name" value="Metallo-depent_PP-like"/>
</dbReference>
<feature type="region of interest" description="Disordered" evidence="1">
    <location>
        <begin position="265"/>
        <end position="299"/>
    </location>
</feature>
<name>A0A7S1C9Z9_9STRA</name>
<dbReference type="SUPFAM" id="SSF56300">
    <property type="entry name" value="Metallo-dependent phosphatases"/>
    <property type="match status" value="1"/>
</dbReference>
<dbReference type="InterPro" id="IPR008658">
    <property type="entry name" value="KAP3"/>
</dbReference>
<gene>
    <name evidence="2" type="ORF">BSP0115_LOCUS6809</name>
</gene>
<dbReference type="SMART" id="SM01297">
    <property type="entry name" value="KAP"/>
    <property type="match status" value="1"/>
</dbReference>
<feature type="region of interest" description="Disordered" evidence="1">
    <location>
        <begin position="103"/>
        <end position="136"/>
    </location>
</feature>
<feature type="compositionally biased region" description="Basic and acidic residues" evidence="1">
    <location>
        <begin position="103"/>
        <end position="115"/>
    </location>
</feature>